<feature type="compositionally biased region" description="Basic and acidic residues" evidence="1">
    <location>
        <begin position="318"/>
        <end position="328"/>
    </location>
</feature>
<organism evidence="3 4">
    <name type="scientific">Cerrena zonata</name>
    <dbReference type="NCBI Taxonomy" id="2478898"/>
    <lineage>
        <taxon>Eukaryota</taxon>
        <taxon>Fungi</taxon>
        <taxon>Dikarya</taxon>
        <taxon>Basidiomycota</taxon>
        <taxon>Agaricomycotina</taxon>
        <taxon>Agaricomycetes</taxon>
        <taxon>Polyporales</taxon>
        <taxon>Cerrenaceae</taxon>
        <taxon>Cerrena</taxon>
    </lineage>
</organism>
<feature type="compositionally biased region" description="Polar residues" evidence="1">
    <location>
        <begin position="166"/>
        <end position="213"/>
    </location>
</feature>
<comment type="caution">
    <text evidence="3">The sequence shown here is derived from an EMBL/GenBank/DDBJ whole genome shotgun (WGS) entry which is preliminary data.</text>
</comment>
<dbReference type="Proteomes" id="UP001385951">
    <property type="component" value="Unassembled WGS sequence"/>
</dbReference>
<keyword evidence="2" id="KW-0472">Membrane</keyword>
<evidence type="ECO:0000256" key="2">
    <source>
        <dbReference type="SAM" id="Phobius"/>
    </source>
</evidence>
<proteinExistence type="predicted"/>
<sequence>MSDSKSPSLFDISGFVFGLLGLAGTVQILCVIIFYYFPKRRLRGLERTYAEAYFLYRCGVQEGVLDSDRERIEEKLQRSRAELNEVHSEVFCLGGFWGQVFAIFGGLSQQFRDSDIAMKELCVVILSSSEKGRRELEKSGRVYKPCILPMMSSALGPLDSTMVEPTHSTKNLPRSHSHSQPCGFTPHQTHNAEPSFQPISPSHSTFGSANSKRSPTHRDSLCSVSTASTAVDINSTIPKATTIIKPERLLYSGEPNCQLVPQPEKAPCLGVSQSLPTHHEGTTSSALTIEDRYNNIQYLMELLLSNLHHLSALRQQPEERDISDEPSKLDSCLSKLQHPWTRSSRPPILPL</sequence>
<keyword evidence="2" id="KW-0812">Transmembrane</keyword>
<keyword evidence="4" id="KW-1185">Reference proteome</keyword>
<gene>
    <name evidence="3" type="ORF">QCA50_004815</name>
</gene>
<evidence type="ECO:0000313" key="4">
    <source>
        <dbReference type="Proteomes" id="UP001385951"/>
    </source>
</evidence>
<evidence type="ECO:0000256" key="1">
    <source>
        <dbReference type="SAM" id="MobiDB-lite"/>
    </source>
</evidence>
<keyword evidence="2" id="KW-1133">Transmembrane helix</keyword>
<feature type="transmembrane region" description="Helical" evidence="2">
    <location>
        <begin position="12"/>
        <end position="37"/>
    </location>
</feature>
<dbReference type="EMBL" id="JASBNA010000005">
    <property type="protein sequence ID" value="KAK7691416.1"/>
    <property type="molecule type" value="Genomic_DNA"/>
</dbReference>
<protein>
    <submittedName>
        <fullName evidence="3">Uncharacterized protein</fullName>
    </submittedName>
</protein>
<feature type="region of interest" description="Disordered" evidence="1">
    <location>
        <begin position="158"/>
        <end position="221"/>
    </location>
</feature>
<evidence type="ECO:0000313" key="3">
    <source>
        <dbReference type="EMBL" id="KAK7691416.1"/>
    </source>
</evidence>
<name>A0AAW0GDG3_9APHY</name>
<reference evidence="3 4" key="1">
    <citation type="submission" date="2022-09" db="EMBL/GenBank/DDBJ databases">
        <authorList>
            <person name="Palmer J.M."/>
        </authorList>
    </citation>
    <scope>NUCLEOTIDE SEQUENCE [LARGE SCALE GENOMIC DNA]</scope>
    <source>
        <strain evidence="3 4">DSM 7382</strain>
    </source>
</reference>
<feature type="region of interest" description="Disordered" evidence="1">
    <location>
        <begin position="318"/>
        <end position="351"/>
    </location>
</feature>
<dbReference type="AlphaFoldDB" id="A0AAW0GDG3"/>
<accession>A0AAW0GDG3</accession>